<dbReference type="PANTHER" id="PTHR31083">
    <property type="entry name" value="UPSTREAM OF FLC PROTEIN (DUF966)"/>
    <property type="match status" value="1"/>
</dbReference>
<dbReference type="Pfam" id="PF06136">
    <property type="entry name" value="SOK"/>
    <property type="match status" value="1"/>
</dbReference>
<evidence type="ECO:0000256" key="3">
    <source>
        <dbReference type="ARBA" id="ARBA00022475"/>
    </source>
</evidence>
<dbReference type="PIRSF" id="PIRSF031043">
    <property type="entry name" value="UCP031043"/>
    <property type="match status" value="1"/>
</dbReference>
<name>A0AA88S3B1_9ASTE</name>
<evidence type="ECO:0000259" key="10">
    <source>
        <dbReference type="Pfam" id="PF06136"/>
    </source>
</evidence>
<keyword evidence="3" id="KW-1003">Cell membrane</keyword>
<feature type="compositionally biased region" description="Basic and acidic residues" evidence="9">
    <location>
        <begin position="10"/>
        <end position="33"/>
    </location>
</feature>
<evidence type="ECO:0000256" key="2">
    <source>
        <dbReference type="ARBA" id="ARBA00022473"/>
    </source>
</evidence>
<keyword evidence="2" id="KW-0217">Developmental protein</keyword>
<dbReference type="Proteomes" id="UP001187471">
    <property type="component" value="Unassembled WGS sequence"/>
</dbReference>
<keyword evidence="5" id="KW-0472">Membrane</keyword>
<comment type="subunit">
    <text evidence="8">Homodimer. Forms long polymer filaments with other SOKs proteins polymers (e.g. SOK1, SOK2, SOK3 and SOK4) crucial for polar localization and biological activity. Binds to ANGUSTIFOLIA (AN).</text>
</comment>
<comment type="caution">
    <text evidence="11">The sequence shown here is derived from an EMBL/GenBank/DDBJ whole genome shotgun (WGS) entry which is preliminary data.</text>
</comment>
<dbReference type="InterPro" id="IPR048351">
    <property type="entry name" value="SOK_DIX"/>
</dbReference>
<dbReference type="AlphaFoldDB" id="A0AA88S3B1"/>
<evidence type="ECO:0000256" key="7">
    <source>
        <dbReference type="ARBA" id="ARBA00024211"/>
    </source>
</evidence>
<evidence type="ECO:0000256" key="5">
    <source>
        <dbReference type="ARBA" id="ARBA00023136"/>
    </source>
</evidence>
<evidence type="ECO:0000313" key="11">
    <source>
        <dbReference type="EMBL" id="KAK2995271.1"/>
    </source>
</evidence>
<accession>A0AA88S3B1</accession>
<dbReference type="PANTHER" id="PTHR31083:SF4">
    <property type="entry name" value="PROTEIN SOSEKI 4-RELATED"/>
    <property type="match status" value="1"/>
</dbReference>
<comment type="subcellular location">
    <subcellularLocation>
        <location evidence="1">Cell membrane</location>
        <topology evidence="1">Peripheral membrane protein</topology>
        <orientation evidence="1">Cytoplasmic side</orientation>
    </subcellularLocation>
</comment>
<evidence type="ECO:0000256" key="8">
    <source>
        <dbReference type="ARBA" id="ARBA00046534"/>
    </source>
</evidence>
<keyword evidence="6" id="KW-0131">Cell cycle</keyword>
<dbReference type="GO" id="GO:2000067">
    <property type="term" value="P:regulation of root morphogenesis"/>
    <property type="evidence" value="ECO:0007669"/>
    <property type="project" value="UniProtKB-ARBA"/>
</dbReference>
<evidence type="ECO:0000313" key="12">
    <source>
        <dbReference type="Proteomes" id="UP001187471"/>
    </source>
</evidence>
<evidence type="ECO:0000256" key="4">
    <source>
        <dbReference type="ARBA" id="ARBA00022618"/>
    </source>
</evidence>
<sequence length="375" mass="41706">MALTSRSARWNKEIETSPERTKVWTEPPNKHKPDRKVPVVYYLSRNGQLEHPHFIENDFVYPAHGQEYVLKGSELLLLDAGTAAAKSDDTVSSSPKLPLPETRRSNGEFDSPVIRRRRNQSWSAIDLHEYKVYKSDSSGESVTRAAADASTQTDDKRRRRRAILEIEEEKEEKCNQSTELNRDEISPPPSDSSPETLESLLNADGKAVIVRPGEVNGDQAAGDHPSGRTKTSSVLMQLITCGSISFRDCGPGYGKNHPGLSLITQYRSKLPRGAKGKSCRVGSSGANKLAEDKEYFSGSLIETKKEEFPALKRSSSCNADRIQPVFRSLSQLEKEMEAVRAKCIPRKPKPQLTLEEPSHDHSCTTTSQPDSSKNK</sequence>
<dbReference type="InterPro" id="IPR010369">
    <property type="entry name" value="SOK"/>
</dbReference>
<reference evidence="11" key="1">
    <citation type="submission" date="2022-12" db="EMBL/GenBank/DDBJ databases">
        <title>Draft genome assemblies for two species of Escallonia (Escalloniales).</title>
        <authorList>
            <person name="Chanderbali A."/>
            <person name="Dervinis C."/>
            <person name="Anghel I."/>
            <person name="Soltis D."/>
            <person name="Soltis P."/>
            <person name="Zapata F."/>
        </authorList>
    </citation>
    <scope>NUCLEOTIDE SEQUENCE</scope>
    <source>
        <strain evidence="11">UCBG92.1500</strain>
        <tissue evidence="11">Leaf</tissue>
    </source>
</reference>
<feature type="region of interest" description="Disordered" evidence="9">
    <location>
        <begin position="136"/>
        <end position="197"/>
    </location>
</feature>
<keyword evidence="4" id="KW-0132">Cell division</keyword>
<evidence type="ECO:0000256" key="9">
    <source>
        <dbReference type="SAM" id="MobiDB-lite"/>
    </source>
</evidence>
<feature type="compositionally biased region" description="Polar residues" evidence="9">
    <location>
        <begin position="363"/>
        <end position="375"/>
    </location>
</feature>
<dbReference type="GO" id="GO:0051258">
    <property type="term" value="P:protein polymerization"/>
    <property type="evidence" value="ECO:0007669"/>
    <property type="project" value="UniProtKB-ARBA"/>
</dbReference>
<protein>
    <recommendedName>
        <fullName evidence="10">SOSEKI DIX-like domain-containing protein</fullName>
    </recommendedName>
</protein>
<dbReference type="GO" id="GO:0090708">
    <property type="term" value="P:specification of plant organ axis polarity"/>
    <property type="evidence" value="ECO:0007669"/>
    <property type="project" value="UniProtKB-ARBA"/>
</dbReference>
<feature type="region of interest" description="Disordered" evidence="9">
    <location>
        <begin position="1"/>
        <end position="33"/>
    </location>
</feature>
<organism evidence="11 12">
    <name type="scientific">Escallonia rubra</name>
    <dbReference type="NCBI Taxonomy" id="112253"/>
    <lineage>
        <taxon>Eukaryota</taxon>
        <taxon>Viridiplantae</taxon>
        <taxon>Streptophyta</taxon>
        <taxon>Embryophyta</taxon>
        <taxon>Tracheophyta</taxon>
        <taxon>Spermatophyta</taxon>
        <taxon>Magnoliopsida</taxon>
        <taxon>eudicotyledons</taxon>
        <taxon>Gunneridae</taxon>
        <taxon>Pentapetalae</taxon>
        <taxon>asterids</taxon>
        <taxon>campanulids</taxon>
        <taxon>Escalloniales</taxon>
        <taxon>Escalloniaceae</taxon>
        <taxon>Escallonia</taxon>
    </lineage>
</organism>
<gene>
    <name evidence="11" type="ORF">RJ640_015552</name>
</gene>
<feature type="domain" description="SOSEKI DIX-like" evidence="10">
    <location>
        <begin position="37"/>
        <end position="56"/>
    </location>
</feature>
<evidence type="ECO:0000256" key="1">
    <source>
        <dbReference type="ARBA" id="ARBA00004413"/>
    </source>
</evidence>
<dbReference type="GO" id="GO:0051302">
    <property type="term" value="P:regulation of cell division"/>
    <property type="evidence" value="ECO:0007669"/>
    <property type="project" value="UniProtKB-ARBA"/>
</dbReference>
<keyword evidence="12" id="KW-1185">Reference proteome</keyword>
<feature type="region of interest" description="Disordered" evidence="9">
    <location>
        <begin position="342"/>
        <end position="375"/>
    </location>
</feature>
<feature type="region of interest" description="Disordered" evidence="9">
    <location>
        <begin position="83"/>
        <end position="112"/>
    </location>
</feature>
<proteinExistence type="inferred from homology"/>
<dbReference type="GO" id="GO:0051301">
    <property type="term" value="P:cell division"/>
    <property type="evidence" value="ECO:0007669"/>
    <property type="project" value="UniProtKB-KW"/>
</dbReference>
<dbReference type="InterPro" id="IPR021182">
    <property type="entry name" value="SOK_magnoliopsida"/>
</dbReference>
<comment type="similarity">
    <text evidence="7">Belongs to the SOSEKI family.</text>
</comment>
<evidence type="ECO:0000256" key="6">
    <source>
        <dbReference type="ARBA" id="ARBA00023306"/>
    </source>
</evidence>
<dbReference type="EMBL" id="JAVXUO010000116">
    <property type="protein sequence ID" value="KAK2995271.1"/>
    <property type="molecule type" value="Genomic_DNA"/>
</dbReference>
<dbReference type="GO" id="GO:0005886">
    <property type="term" value="C:plasma membrane"/>
    <property type="evidence" value="ECO:0007669"/>
    <property type="project" value="UniProtKB-SubCell"/>
</dbReference>